<keyword evidence="6 12" id="KW-0418">Kinase</keyword>
<feature type="transmembrane region" description="Helical" evidence="9">
    <location>
        <begin position="298"/>
        <end position="321"/>
    </location>
</feature>
<dbReference type="KEGG" id="dpf:ON006_11175"/>
<dbReference type="GO" id="GO:0000155">
    <property type="term" value="F:phosphorelay sensor kinase activity"/>
    <property type="evidence" value="ECO:0007669"/>
    <property type="project" value="InterPro"/>
</dbReference>
<evidence type="ECO:0000256" key="1">
    <source>
        <dbReference type="ARBA" id="ARBA00000085"/>
    </source>
</evidence>
<keyword evidence="9" id="KW-0812">Transmembrane</keyword>
<feature type="chain" id="PRO_5038761555" description="histidine kinase" evidence="10">
    <location>
        <begin position="21"/>
        <end position="630"/>
    </location>
</feature>
<name>A0A9E8NGD0_9BACT</name>
<keyword evidence="8" id="KW-0902">Two-component regulatory system</keyword>
<keyword evidence="4" id="KW-0808">Transferase</keyword>
<dbReference type="InterPro" id="IPR003594">
    <property type="entry name" value="HATPase_dom"/>
</dbReference>
<evidence type="ECO:0000256" key="6">
    <source>
        <dbReference type="ARBA" id="ARBA00022777"/>
    </source>
</evidence>
<keyword evidence="9" id="KW-0472">Membrane</keyword>
<keyword evidence="5" id="KW-0547">Nucleotide-binding</keyword>
<dbReference type="InterPro" id="IPR011712">
    <property type="entry name" value="Sig_transdc_His_kin_sub3_dim/P"/>
</dbReference>
<keyword evidence="7" id="KW-0067">ATP-binding</keyword>
<keyword evidence="9" id="KW-1133">Transmembrane helix</keyword>
<evidence type="ECO:0000256" key="5">
    <source>
        <dbReference type="ARBA" id="ARBA00022741"/>
    </source>
</evidence>
<dbReference type="Gene3D" id="3.30.565.10">
    <property type="entry name" value="Histidine kinase-like ATPase, C-terminal domain"/>
    <property type="match status" value="1"/>
</dbReference>
<accession>A0A9E8NGD0</accession>
<dbReference type="InterPro" id="IPR036890">
    <property type="entry name" value="HATPase_C_sf"/>
</dbReference>
<sequence length="630" mass="71626">MKKYCYLLVFLLVNSLGLKAGTIALKDVHVSYDLAKDMKLLVDEPGSLTFHDVLKRTADFKKMEQPVLNFGPSDVAVWLRFVIRNDAGKEWFLHIGAPFLTEIDLYKTDGKGGFIKSEMSSARPFAERPVLTTQMILPLNAAGGETVVYYLRVRSNAVLRVPLEVATMQYLFEQSQSVDIWNGMYFGLILALVLYNLFVFISLRERAYLFYVFYVFFIALNIAYTKGYFLQFVVPGFPQANHSNFTGSLACIFLLLFARTFLDTGLRVRHSWKIENVLFLLCIICIAISLNGQRLEGFVLIWVISLLVIIYILIASTIVVLKGFRPARFFRFGPGIISEEMRQCGFKPARIFLFGFFILSAGIIIYALKDQAILPQNWFTENAYILGSALEAIILSYALAKKLHIYKREKEESQLEALAQATLFSHQLIESQENERKRVAAELHDSLGQSLGMVKNKVLMLKRDMEKPLAKEKHVTDLEKMVGENIQEVRNISYNLRPLHLDLLGITQSVNSLLEDVMESGTLYIVTDIELFDNLLSKSNEINVFRIIQECFNNIVKHAQATEARISIRREQNELKITIADNGIGMQQAGRGKNGFGLLGIRERLNILNGYMEITCNQPHGTILNFTILI</sequence>
<feature type="transmembrane region" description="Helical" evidence="9">
    <location>
        <begin position="245"/>
        <end position="262"/>
    </location>
</feature>
<dbReference type="Gene3D" id="2.60.40.2380">
    <property type="match status" value="1"/>
</dbReference>
<dbReference type="Pfam" id="PF02518">
    <property type="entry name" value="HATPase_c"/>
    <property type="match status" value="1"/>
</dbReference>
<dbReference type="Pfam" id="PF07730">
    <property type="entry name" value="HisKA_3"/>
    <property type="match status" value="1"/>
</dbReference>
<dbReference type="InterPro" id="IPR050482">
    <property type="entry name" value="Sensor_HK_TwoCompSys"/>
</dbReference>
<dbReference type="PANTHER" id="PTHR24421:SF10">
    <property type="entry name" value="NITRATE_NITRITE SENSOR PROTEIN NARQ"/>
    <property type="match status" value="1"/>
</dbReference>
<reference evidence="12" key="1">
    <citation type="submission" date="2022-11" db="EMBL/GenBank/DDBJ databases">
        <title>Dyadobacter pollutisoli sp. nov., isolated from plastic dumped soil.</title>
        <authorList>
            <person name="Kim J.M."/>
            <person name="Kim K.R."/>
            <person name="Lee J.K."/>
            <person name="Hao L."/>
            <person name="Jeon C.O."/>
        </authorList>
    </citation>
    <scope>NUCLEOTIDE SEQUENCE</scope>
    <source>
        <strain evidence="12">U1</strain>
    </source>
</reference>
<keyword evidence="3" id="KW-0597">Phosphoprotein</keyword>
<feature type="transmembrane region" description="Helical" evidence="9">
    <location>
        <begin position="351"/>
        <end position="368"/>
    </location>
</feature>
<evidence type="ECO:0000259" key="11">
    <source>
        <dbReference type="PROSITE" id="PS50109"/>
    </source>
</evidence>
<protein>
    <recommendedName>
        <fullName evidence="2">histidine kinase</fullName>
        <ecNumber evidence="2">2.7.13.3</ecNumber>
    </recommendedName>
</protein>
<dbReference type="Gene3D" id="1.20.5.1930">
    <property type="match status" value="1"/>
</dbReference>
<dbReference type="InterPro" id="IPR011623">
    <property type="entry name" value="7TMR_DISM_rcpt_extracell_dom1"/>
</dbReference>
<evidence type="ECO:0000256" key="7">
    <source>
        <dbReference type="ARBA" id="ARBA00022840"/>
    </source>
</evidence>
<gene>
    <name evidence="12" type="ORF">ON006_11175</name>
</gene>
<dbReference type="InterPro" id="IPR011622">
    <property type="entry name" value="7TMR_DISM_rcpt_extracell_dom2"/>
</dbReference>
<evidence type="ECO:0000313" key="12">
    <source>
        <dbReference type="EMBL" id="WAC14497.1"/>
    </source>
</evidence>
<evidence type="ECO:0000256" key="4">
    <source>
        <dbReference type="ARBA" id="ARBA00022679"/>
    </source>
</evidence>
<dbReference type="SUPFAM" id="SSF55874">
    <property type="entry name" value="ATPase domain of HSP90 chaperone/DNA topoisomerase II/histidine kinase"/>
    <property type="match status" value="1"/>
</dbReference>
<feature type="transmembrane region" description="Helical" evidence="9">
    <location>
        <begin position="208"/>
        <end position="225"/>
    </location>
</feature>
<dbReference type="EC" id="2.7.13.3" evidence="2"/>
<dbReference type="AlphaFoldDB" id="A0A9E8NGD0"/>
<evidence type="ECO:0000256" key="3">
    <source>
        <dbReference type="ARBA" id="ARBA00022553"/>
    </source>
</evidence>
<dbReference type="GO" id="GO:0016020">
    <property type="term" value="C:membrane"/>
    <property type="evidence" value="ECO:0007669"/>
    <property type="project" value="InterPro"/>
</dbReference>
<dbReference type="Proteomes" id="UP001164653">
    <property type="component" value="Chromosome"/>
</dbReference>
<feature type="transmembrane region" description="Helical" evidence="9">
    <location>
        <begin position="383"/>
        <end position="400"/>
    </location>
</feature>
<evidence type="ECO:0000256" key="10">
    <source>
        <dbReference type="SAM" id="SignalP"/>
    </source>
</evidence>
<feature type="transmembrane region" description="Helical" evidence="9">
    <location>
        <begin position="274"/>
        <end position="292"/>
    </location>
</feature>
<evidence type="ECO:0000256" key="2">
    <source>
        <dbReference type="ARBA" id="ARBA00012438"/>
    </source>
</evidence>
<dbReference type="PROSITE" id="PS50109">
    <property type="entry name" value="HIS_KIN"/>
    <property type="match status" value="1"/>
</dbReference>
<keyword evidence="13" id="KW-1185">Reference proteome</keyword>
<dbReference type="Pfam" id="PF07695">
    <property type="entry name" value="7TMR-DISM_7TM"/>
    <property type="match status" value="2"/>
</dbReference>
<feature type="transmembrane region" description="Helical" evidence="9">
    <location>
        <begin position="180"/>
        <end position="201"/>
    </location>
</feature>
<comment type="catalytic activity">
    <reaction evidence="1">
        <text>ATP + protein L-histidine = ADP + protein N-phospho-L-histidine.</text>
        <dbReference type="EC" id="2.7.13.3"/>
    </reaction>
</comment>
<organism evidence="12 13">
    <name type="scientific">Dyadobacter pollutisoli</name>
    <dbReference type="NCBI Taxonomy" id="2910158"/>
    <lineage>
        <taxon>Bacteria</taxon>
        <taxon>Pseudomonadati</taxon>
        <taxon>Bacteroidota</taxon>
        <taxon>Cytophagia</taxon>
        <taxon>Cytophagales</taxon>
        <taxon>Spirosomataceae</taxon>
        <taxon>Dyadobacter</taxon>
    </lineage>
</organism>
<dbReference type="InterPro" id="IPR005467">
    <property type="entry name" value="His_kinase_dom"/>
</dbReference>
<keyword evidence="10" id="KW-0732">Signal</keyword>
<proteinExistence type="predicted"/>
<dbReference type="PANTHER" id="PTHR24421">
    <property type="entry name" value="NITRATE/NITRITE SENSOR PROTEIN NARX-RELATED"/>
    <property type="match status" value="1"/>
</dbReference>
<dbReference type="CDD" id="cd16917">
    <property type="entry name" value="HATPase_UhpB-NarQ-NarX-like"/>
    <property type="match status" value="1"/>
</dbReference>
<evidence type="ECO:0000256" key="9">
    <source>
        <dbReference type="SAM" id="Phobius"/>
    </source>
</evidence>
<dbReference type="GO" id="GO:0046983">
    <property type="term" value="F:protein dimerization activity"/>
    <property type="evidence" value="ECO:0007669"/>
    <property type="project" value="InterPro"/>
</dbReference>
<dbReference type="Pfam" id="PF07696">
    <property type="entry name" value="7TMR-DISMED2"/>
    <property type="match status" value="1"/>
</dbReference>
<feature type="signal peptide" evidence="10">
    <location>
        <begin position="1"/>
        <end position="20"/>
    </location>
</feature>
<feature type="domain" description="Histidine kinase" evidence="11">
    <location>
        <begin position="442"/>
        <end position="630"/>
    </location>
</feature>
<evidence type="ECO:0000256" key="8">
    <source>
        <dbReference type="ARBA" id="ARBA00023012"/>
    </source>
</evidence>
<dbReference type="EMBL" id="CP112998">
    <property type="protein sequence ID" value="WAC14497.1"/>
    <property type="molecule type" value="Genomic_DNA"/>
</dbReference>
<dbReference type="GO" id="GO:0005524">
    <property type="term" value="F:ATP binding"/>
    <property type="evidence" value="ECO:0007669"/>
    <property type="project" value="UniProtKB-KW"/>
</dbReference>
<evidence type="ECO:0000313" key="13">
    <source>
        <dbReference type="Proteomes" id="UP001164653"/>
    </source>
</evidence>
<dbReference type="RefSeq" id="WP_244819865.1">
    <property type="nucleotide sequence ID" value="NZ_CP112998.1"/>
</dbReference>